<dbReference type="SUPFAM" id="SSF53383">
    <property type="entry name" value="PLP-dependent transferases"/>
    <property type="match status" value="1"/>
</dbReference>
<dbReference type="InterPro" id="IPR015422">
    <property type="entry name" value="PyrdxlP-dep_Trfase_small"/>
</dbReference>
<comment type="caution">
    <text evidence="5">The sequence shown here is derived from an EMBL/GenBank/DDBJ whole genome shotgun (WGS) entry which is preliminary data.</text>
</comment>
<evidence type="ECO:0000256" key="3">
    <source>
        <dbReference type="RuleBase" id="RU362118"/>
    </source>
</evidence>
<proteinExistence type="inferred from homology"/>
<evidence type="ECO:0000256" key="4">
    <source>
        <dbReference type="SAM" id="MobiDB-lite"/>
    </source>
</evidence>
<dbReference type="GO" id="GO:0018826">
    <property type="term" value="F:methionine gamma-lyase activity"/>
    <property type="evidence" value="ECO:0007669"/>
    <property type="project" value="UniProtKB-EC"/>
</dbReference>
<accession>A0ABQ8UQM8</accession>
<dbReference type="InterPro" id="IPR000277">
    <property type="entry name" value="Cys/Met-Metab_PyrdxlP-dep_enz"/>
</dbReference>
<dbReference type="PIRSF" id="PIRSF001434">
    <property type="entry name" value="CGS"/>
    <property type="match status" value="1"/>
</dbReference>
<dbReference type="PANTHER" id="PTHR11808">
    <property type="entry name" value="TRANS-SULFURATION ENZYME FAMILY MEMBER"/>
    <property type="match status" value="1"/>
</dbReference>
<dbReference type="EMBL" id="JAPMOS010000023">
    <property type="protein sequence ID" value="KAJ4459015.1"/>
    <property type="molecule type" value="Genomic_DNA"/>
</dbReference>
<dbReference type="Proteomes" id="UP001141327">
    <property type="component" value="Unassembled WGS sequence"/>
</dbReference>
<dbReference type="InterPro" id="IPR015421">
    <property type="entry name" value="PyrdxlP-dep_Trfase_major"/>
</dbReference>
<feature type="region of interest" description="Disordered" evidence="4">
    <location>
        <begin position="1"/>
        <end position="20"/>
    </location>
</feature>
<protein>
    <submittedName>
        <fullName evidence="5">Methionine gamma-lyase</fullName>
        <ecNumber evidence="5">4.4.1.11</ecNumber>
    </submittedName>
</protein>
<reference evidence="5" key="1">
    <citation type="journal article" date="2022" name="bioRxiv">
        <title>Genomics of Preaxostyla Flagellates Illuminates Evolutionary Transitions and the Path Towards Mitochondrial Loss.</title>
        <authorList>
            <person name="Novak L.V.F."/>
            <person name="Treitli S.C."/>
            <person name="Pyrih J."/>
            <person name="Halakuc P."/>
            <person name="Pipaliya S.V."/>
            <person name="Vacek V."/>
            <person name="Brzon O."/>
            <person name="Soukal P."/>
            <person name="Eme L."/>
            <person name="Dacks J.B."/>
            <person name="Karnkowska A."/>
            <person name="Elias M."/>
            <person name="Hampl V."/>
        </authorList>
    </citation>
    <scope>NUCLEOTIDE SEQUENCE</scope>
    <source>
        <strain evidence="5">RCP-MX</strain>
    </source>
</reference>
<evidence type="ECO:0000256" key="2">
    <source>
        <dbReference type="ARBA" id="ARBA00022898"/>
    </source>
</evidence>
<feature type="compositionally biased region" description="Low complexity" evidence="4">
    <location>
        <begin position="8"/>
        <end position="20"/>
    </location>
</feature>
<keyword evidence="6" id="KW-1185">Reference proteome</keyword>
<name>A0ABQ8UQM8_9EUKA</name>
<keyword evidence="5" id="KW-0456">Lyase</keyword>
<dbReference type="Pfam" id="PF01053">
    <property type="entry name" value="Cys_Met_Meta_PP"/>
    <property type="match status" value="1"/>
</dbReference>
<gene>
    <name evidence="5" type="ORF">PAPYR_5066</name>
</gene>
<dbReference type="Gene3D" id="3.40.640.10">
    <property type="entry name" value="Type I PLP-dependent aspartate aminotransferase-like (Major domain)"/>
    <property type="match status" value="1"/>
</dbReference>
<dbReference type="CDD" id="cd00614">
    <property type="entry name" value="CGS_like"/>
    <property type="match status" value="1"/>
</dbReference>
<keyword evidence="2 3" id="KW-0663">Pyridoxal phosphate</keyword>
<evidence type="ECO:0000256" key="1">
    <source>
        <dbReference type="ARBA" id="ARBA00001933"/>
    </source>
</evidence>
<dbReference type="InterPro" id="IPR015424">
    <property type="entry name" value="PyrdxlP-dep_Trfase"/>
</dbReference>
<evidence type="ECO:0000313" key="6">
    <source>
        <dbReference type="Proteomes" id="UP001141327"/>
    </source>
</evidence>
<dbReference type="EC" id="4.4.1.11" evidence="5"/>
<evidence type="ECO:0000313" key="5">
    <source>
        <dbReference type="EMBL" id="KAJ4459015.1"/>
    </source>
</evidence>
<dbReference type="Gene3D" id="3.90.1150.10">
    <property type="entry name" value="Aspartate Aminotransferase, domain 1"/>
    <property type="match status" value="1"/>
</dbReference>
<organism evidence="5 6">
    <name type="scientific">Paratrimastix pyriformis</name>
    <dbReference type="NCBI Taxonomy" id="342808"/>
    <lineage>
        <taxon>Eukaryota</taxon>
        <taxon>Metamonada</taxon>
        <taxon>Preaxostyla</taxon>
        <taxon>Paratrimastigidae</taxon>
        <taxon>Paratrimastix</taxon>
    </lineage>
</organism>
<comment type="cofactor">
    <cofactor evidence="1 3">
        <name>pyridoxal 5'-phosphate</name>
        <dbReference type="ChEBI" id="CHEBI:597326"/>
    </cofactor>
</comment>
<dbReference type="PANTHER" id="PTHR11808:SF80">
    <property type="entry name" value="CYSTATHIONINE GAMMA-LYASE"/>
    <property type="match status" value="1"/>
</dbReference>
<comment type="similarity">
    <text evidence="3">Belongs to the trans-sulfuration enzymes family.</text>
</comment>
<sequence length="450" mass="48250">MMGQVQISGSHPGSPCCGSSKPEAPCRMGPMATPTHGHPSPVAAPCQCQATEAALPDSFSFETRCLHADGHNKPMNSHVWPIFQTSTFMFDSPDQGADLFAGRAEGHIYSRIANPTVQAFERIMANIEEAAGSVAFGSGMGAVSAATTPFLKAGDTILIGDTLYGCTVSLFTHFYPRFGINSVAVDTSVAENVERAFAEHPEAKYVYLESPANPTCKISDIAAISEIAHRHGALVGVDCTFVTPYFQRCLSLGADLVLHSVTKYIAGHGDVVGGVVSAKTKEQVSAVMAWRKDIGAIMSPHDAFLVMRGLRTLPIRMEQLNKNGLAVARFLRSHPAIVKVNHPVFEDFPNHDIAVRQMSGFGSTFSFEMKSYEAAKALLENVHLAVVAVSLGGVDTLIEHPASMTHAAVPEDMLPAGLTRSLVRISVGLENSDELIADLHRALDLVDQRK</sequence>